<dbReference type="AlphaFoldDB" id="D7CQE2"/>
<reference evidence="1 2" key="2">
    <citation type="journal article" date="2011" name="Stand. Genomic Sci.">
        <title>Complete genome sequence of Truepera radiovictrix type strain (RQ-24).</title>
        <authorList>
            <person name="Ivanova N."/>
            <person name="Rohde C."/>
            <person name="Munk C."/>
            <person name="Nolan M."/>
            <person name="Lucas S."/>
            <person name="Del Rio T.G."/>
            <person name="Tice H."/>
            <person name="Deshpande S."/>
            <person name="Cheng J.F."/>
            <person name="Tapia R."/>
            <person name="Han C."/>
            <person name="Goodwin L."/>
            <person name="Pitluck S."/>
            <person name="Liolios K."/>
            <person name="Mavromatis K."/>
            <person name="Mikhailova N."/>
            <person name="Pati A."/>
            <person name="Chen A."/>
            <person name="Palaniappan K."/>
            <person name="Land M."/>
            <person name="Hauser L."/>
            <person name="Chang Y.J."/>
            <person name="Jeffries C.D."/>
            <person name="Brambilla E."/>
            <person name="Rohde M."/>
            <person name="Goker M."/>
            <person name="Tindall B.J."/>
            <person name="Woyke T."/>
            <person name="Bristow J."/>
            <person name="Eisen J.A."/>
            <person name="Markowitz V."/>
            <person name="Hugenholtz P."/>
            <person name="Kyrpides N.C."/>
            <person name="Klenk H.P."/>
            <person name="Lapidus A."/>
        </authorList>
    </citation>
    <scope>NUCLEOTIDE SEQUENCE [LARGE SCALE GENOMIC DNA]</scope>
    <source>
        <strain evidence="2">DSM 17093 / CIP 108686 / LMG 22925 / RQ-24</strain>
    </source>
</reference>
<dbReference type="Proteomes" id="UP000000379">
    <property type="component" value="Chromosome"/>
</dbReference>
<dbReference type="InterPro" id="IPR027417">
    <property type="entry name" value="P-loop_NTPase"/>
</dbReference>
<sequence length="229" mass="25654">MTTTTKNKNTSLVFTRDISPRPANWLLQPLVLQGGLHLWYGDTRGSHAGIDLAFALTNGLRFHDLDVAKANVVYVTANDVADRVEHWKNTYDAHDTPWIVDLQITNEEQMQELTEFVKANNVELVMFDHLATRSNDVNLNSPADIDAKINPPLLKLIEDTAVILLHQTQQGAQTHKLRPLMDAADMTVGVSRRSVDRGSDIVTLSFMKSFRSQMAQALTYGNDTLSRRA</sequence>
<evidence type="ECO:0000313" key="1">
    <source>
        <dbReference type="EMBL" id="ADI14926.1"/>
    </source>
</evidence>
<gene>
    <name evidence="1" type="ordered locus">Trad_1808</name>
</gene>
<evidence type="ECO:0000313" key="2">
    <source>
        <dbReference type="Proteomes" id="UP000000379"/>
    </source>
</evidence>
<dbReference type="EMBL" id="CP002049">
    <property type="protein sequence ID" value="ADI14926.1"/>
    <property type="molecule type" value="Genomic_DNA"/>
</dbReference>
<dbReference type="Pfam" id="PF13481">
    <property type="entry name" value="AAA_25"/>
    <property type="match status" value="1"/>
</dbReference>
<dbReference type="RefSeq" id="WP_013178292.1">
    <property type="nucleotide sequence ID" value="NC_014221.1"/>
</dbReference>
<protein>
    <submittedName>
        <fullName evidence="1">Uncharacterized protein</fullName>
    </submittedName>
</protein>
<keyword evidence="2" id="KW-1185">Reference proteome</keyword>
<accession>D7CQE2</accession>
<dbReference type="HOGENOM" id="CLU_1209369_0_0_0"/>
<proteinExistence type="predicted"/>
<organism evidence="1 2">
    <name type="scientific">Truepera radiovictrix (strain DSM 17093 / CIP 108686 / LMG 22925 / RQ-24)</name>
    <dbReference type="NCBI Taxonomy" id="649638"/>
    <lineage>
        <taxon>Bacteria</taxon>
        <taxon>Thermotogati</taxon>
        <taxon>Deinococcota</taxon>
        <taxon>Deinococci</taxon>
        <taxon>Trueperales</taxon>
        <taxon>Trueperaceae</taxon>
        <taxon>Truepera</taxon>
    </lineage>
</organism>
<name>D7CQE2_TRURR</name>
<dbReference type="Gene3D" id="3.40.50.300">
    <property type="entry name" value="P-loop containing nucleotide triphosphate hydrolases"/>
    <property type="match status" value="1"/>
</dbReference>
<reference evidence="2" key="1">
    <citation type="submission" date="2010-05" db="EMBL/GenBank/DDBJ databases">
        <title>The complete genome of Truepera radiovictris DSM 17093.</title>
        <authorList>
            <consortium name="US DOE Joint Genome Institute (JGI-PGF)"/>
            <person name="Lucas S."/>
            <person name="Copeland A."/>
            <person name="Lapidus A."/>
            <person name="Glavina del Rio T."/>
            <person name="Dalin E."/>
            <person name="Tice H."/>
            <person name="Bruce D."/>
            <person name="Goodwin L."/>
            <person name="Pitluck S."/>
            <person name="Kyrpides N."/>
            <person name="Mavromatis K."/>
            <person name="Ovchinnikova G."/>
            <person name="Munk A.C."/>
            <person name="Detter J.C."/>
            <person name="Han C."/>
            <person name="Tapia R."/>
            <person name="Land M."/>
            <person name="Hauser L."/>
            <person name="Markowitz V."/>
            <person name="Cheng J.-F."/>
            <person name="Hugenholtz P."/>
            <person name="Woyke T."/>
            <person name="Wu D."/>
            <person name="Tindall B."/>
            <person name="Pomrenke H.G."/>
            <person name="Brambilla E."/>
            <person name="Klenk H.-P."/>
            <person name="Eisen J.A."/>
        </authorList>
    </citation>
    <scope>NUCLEOTIDE SEQUENCE [LARGE SCALE GENOMIC DNA]</scope>
    <source>
        <strain evidence="2">DSM 17093 / CIP 108686 / LMG 22925 / RQ-24</strain>
    </source>
</reference>
<dbReference type="KEGG" id="tra:Trad_1808"/>